<dbReference type="GeneID" id="8849286"/>
<dbReference type="InParanoid" id="D2VDZ4"/>
<dbReference type="Proteomes" id="UP000006671">
    <property type="component" value="Unassembled WGS sequence"/>
</dbReference>
<proteinExistence type="inferred from homology"/>
<dbReference type="KEGG" id="ngr:NAEGRDRAFT_4524"/>
<dbReference type="PANTHER" id="PTHR23117:SF13">
    <property type="entry name" value="GUANYLATE KINASE"/>
    <property type="match status" value="1"/>
</dbReference>
<keyword evidence="6" id="KW-1185">Reference proteome</keyword>
<dbReference type="Gene3D" id="3.40.50.300">
    <property type="entry name" value="P-loop containing nucleotide triphosphate hydrolases"/>
    <property type="match status" value="1"/>
</dbReference>
<dbReference type="AlphaFoldDB" id="D2VDZ4"/>
<organism evidence="6">
    <name type="scientific">Naegleria gruberi</name>
    <name type="common">Amoeba</name>
    <dbReference type="NCBI Taxonomy" id="5762"/>
    <lineage>
        <taxon>Eukaryota</taxon>
        <taxon>Discoba</taxon>
        <taxon>Heterolobosea</taxon>
        <taxon>Tetramitia</taxon>
        <taxon>Eutetramitia</taxon>
        <taxon>Vahlkampfiidae</taxon>
        <taxon>Naegleria</taxon>
    </lineage>
</organism>
<dbReference type="SUPFAM" id="SSF52540">
    <property type="entry name" value="P-loop containing nucleoside triphosphate hydrolases"/>
    <property type="match status" value="1"/>
</dbReference>
<dbReference type="PROSITE" id="PS50052">
    <property type="entry name" value="GUANYLATE_KINASE_2"/>
    <property type="match status" value="1"/>
</dbReference>
<feature type="non-terminal residue" evidence="5">
    <location>
        <position position="110"/>
    </location>
</feature>
<dbReference type="OrthoDB" id="6334211at2759"/>
<dbReference type="GO" id="GO:0004385">
    <property type="term" value="F:GMP kinase activity"/>
    <property type="evidence" value="ECO:0007669"/>
    <property type="project" value="TreeGrafter"/>
</dbReference>
<evidence type="ECO:0000256" key="2">
    <source>
        <dbReference type="ARBA" id="ARBA00022679"/>
    </source>
</evidence>
<comment type="similarity">
    <text evidence="1">Belongs to the guanylate kinase family.</text>
</comment>
<evidence type="ECO:0000313" key="5">
    <source>
        <dbReference type="EMBL" id="EFC44985.1"/>
    </source>
</evidence>
<evidence type="ECO:0000313" key="6">
    <source>
        <dbReference type="Proteomes" id="UP000006671"/>
    </source>
</evidence>
<protein>
    <submittedName>
        <fullName evidence="5">Predicted protein</fullName>
    </submittedName>
</protein>
<keyword evidence="3" id="KW-0418">Kinase</keyword>
<name>D2VDZ4_NAEGR</name>
<evidence type="ECO:0000256" key="1">
    <source>
        <dbReference type="ARBA" id="ARBA00005790"/>
    </source>
</evidence>
<gene>
    <name evidence="5" type="ORF">NAEGRDRAFT_4524</name>
</gene>
<keyword evidence="2" id="KW-0808">Transferase</keyword>
<dbReference type="eggNOG" id="KOG0708">
    <property type="taxonomic scope" value="Eukaryota"/>
</dbReference>
<feature type="non-terminal residue" evidence="5">
    <location>
        <position position="1"/>
    </location>
</feature>
<dbReference type="VEuPathDB" id="AmoebaDB:NAEGRDRAFT_4524"/>
<dbReference type="STRING" id="5762.D2VDZ4"/>
<sequence length="110" mass="12748">KVQSTFPHDIERAVSYTTRKPRSDEVEGVHHFFVPSNETMKEMMKDHMFYEIVQIGNDYYGNAKSEIDSILEKDKVCLVFANLKGVQQLQMIFKEQNINTATVYVKPVTT</sequence>
<dbReference type="Pfam" id="PF00625">
    <property type="entry name" value="Guanylate_kin"/>
    <property type="match status" value="1"/>
</dbReference>
<accession>D2VDZ4</accession>
<dbReference type="PANTHER" id="PTHR23117">
    <property type="entry name" value="GUANYLATE KINASE-RELATED"/>
    <property type="match status" value="1"/>
</dbReference>
<dbReference type="RefSeq" id="XP_002677729.1">
    <property type="nucleotide sequence ID" value="XM_002677683.1"/>
</dbReference>
<evidence type="ECO:0000259" key="4">
    <source>
        <dbReference type="PROSITE" id="PS50052"/>
    </source>
</evidence>
<feature type="domain" description="Guanylate kinase-like" evidence="4">
    <location>
        <begin position="1"/>
        <end position="110"/>
    </location>
</feature>
<dbReference type="GO" id="GO:0005829">
    <property type="term" value="C:cytosol"/>
    <property type="evidence" value="ECO:0007669"/>
    <property type="project" value="TreeGrafter"/>
</dbReference>
<dbReference type="EMBL" id="GG738865">
    <property type="protein sequence ID" value="EFC44985.1"/>
    <property type="molecule type" value="Genomic_DNA"/>
</dbReference>
<reference evidence="5 6" key="1">
    <citation type="journal article" date="2010" name="Cell">
        <title>The genome of Naegleria gruberi illuminates early eukaryotic versatility.</title>
        <authorList>
            <person name="Fritz-Laylin L.K."/>
            <person name="Prochnik S.E."/>
            <person name="Ginger M.L."/>
            <person name="Dacks J.B."/>
            <person name="Carpenter M.L."/>
            <person name="Field M.C."/>
            <person name="Kuo A."/>
            <person name="Paredez A."/>
            <person name="Chapman J."/>
            <person name="Pham J."/>
            <person name="Shu S."/>
            <person name="Neupane R."/>
            <person name="Cipriano M."/>
            <person name="Mancuso J."/>
            <person name="Tu H."/>
            <person name="Salamov A."/>
            <person name="Lindquist E."/>
            <person name="Shapiro H."/>
            <person name="Lucas S."/>
            <person name="Grigoriev I.V."/>
            <person name="Cande W.Z."/>
            <person name="Fulton C."/>
            <person name="Rokhsar D.S."/>
            <person name="Dawson S.C."/>
        </authorList>
    </citation>
    <scope>NUCLEOTIDE SEQUENCE [LARGE SCALE GENOMIC DNA]</scope>
    <source>
        <strain evidence="5 6">NEG-M</strain>
    </source>
</reference>
<dbReference type="InterPro" id="IPR027417">
    <property type="entry name" value="P-loop_NTPase"/>
</dbReference>
<dbReference type="InterPro" id="IPR008144">
    <property type="entry name" value="Guanylate_kin-like_dom"/>
</dbReference>
<dbReference type="InterPro" id="IPR008145">
    <property type="entry name" value="GK/Ca_channel_bsu"/>
</dbReference>
<evidence type="ECO:0000256" key="3">
    <source>
        <dbReference type="ARBA" id="ARBA00022777"/>
    </source>
</evidence>